<gene>
    <name evidence="4 6" type="primary">purN</name>
    <name evidence="6" type="ORF">SCD90_04260</name>
</gene>
<dbReference type="HAMAP" id="MF_01930">
    <property type="entry name" value="PurN"/>
    <property type="match status" value="1"/>
</dbReference>
<comment type="caution">
    <text evidence="6">The sequence shown here is derived from an EMBL/GenBank/DDBJ whole genome shotgun (WGS) entry which is preliminary data.</text>
</comment>
<dbReference type="Gene3D" id="3.40.50.170">
    <property type="entry name" value="Formyl transferase, N-terminal domain"/>
    <property type="match status" value="1"/>
</dbReference>
<protein>
    <recommendedName>
        <fullName evidence="4">Phosphoribosylglycinamide formyltransferase</fullName>
        <ecNumber evidence="4">2.1.2.2</ecNumber>
    </recommendedName>
    <alternativeName>
        <fullName evidence="4">5'-phosphoribosylglycinamide transformylase</fullName>
    </alternativeName>
    <alternativeName>
        <fullName evidence="4">GAR transformylase</fullName>
        <shortName evidence="4">GART</shortName>
    </alternativeName>
</protein>
<dbReference type="SUPFAM" id="SSF53328">
    <property type="entry name" value="Formyltransferase"/>
    <property type="match status" value="1"/>
</dbReference>
<dbReference type="GO" id="GO:0004644">
    <property type="term" value="F:phosphoribosylglycinamide formyltransferase activity"/>
    <property type="evidence" value="ECO:0007669"/>
    <property type="project" value="UniProtKB-EC"/>
</dbReference>
<feature type="site" description="Raises pKa of active site His" evidence="4">
    <location>
        <position position="146"/>
    </location>
</feature>
<feature type="binding site" evidence="4">
    <location>
        <begin position="91"/>
        <end position="94"/>
    </location>
    <ligand>
        <name>(6R)-10-formyltetrahydrofolate</name>
        <dbReference type="ChEBI" id="CHEBI:195366"/>
    </ligand>
</feature>
<dbReference type="InterPro" id="IPR036477">
    <property type="entry name" value="Formyl_transf_N_sf"/>
</dbReference>
<evidence type="ECO:0000256" key="1">
    <source>
        <dbReference type="ARBA" id="ARBA00005054"/>
    </source>
</evidence>
<dbReference type="RefSeq" id="WP_319843395.1">
    <property type="nucleotide sequence ID" value="NZ_JAXAFJ010000002.1"/>
</dbReference>
<sequence>MKRTRVGILISGGGTNMSALIAAAEDPDFPAEIAVVISSRPDARGLEKARAAGVHAVAFDHRSHDRAGLEMMVDAELEAAHVELVCLAGWMRLLSPYFVAKWTDRLINIHPSLLPSFRGLHTHERALEADVKLHGCSVHFVRQDVDTGPIIAQTAVPVLPGDDADALAARVLAAEHRLYPHALRLVASGAARVEGERVVFDSPGLEAAPALLWPPA</sequence>
<feature type="active site" description="Proton donor" evidence="4">
    <location>
        <position position="110"/>
    </location>
</feature>
<dbReference type="PANTHER" id="PTHR43369:SF2">
    <property type="entry name" value="PHOSPHORIBOSYLGLYCINAMIDE FORMYLTRANSFERASE"/>
    <property type="match status" value="1"/>
</dbReference>
<organism evidence="6 7">
    <name type="scientific">Terrihabitans rhizophilus</name>
    <dbReference type="NCBI Taxonomy" id="3092662"/>
    <lineage>
        <taxon>Bacteria</taxon>
        <taxon>Pseudomonadati</taxon>
        <taxon>Pseudomonadota</taxon>
        <taxon>Alphaproteobacteria</taxon>
        <taxon>Hyphomicrobiales</taxon>
        <taxon>Terrihabitans</taxon>
    </lineage>
</organism>
<evidence type="ECO:0000313" key="7">
    <source>
        <dbReference type="Proteomes" id="UP001274321"/>
    </source>
</evidence>
<evidence type="ECO:0000256" key="3">
    <source>
        <dbReference type="ARBA" id="ARBA00022755"/>
    </source>
</evidence>
<accession>A0ABU4RL19</accession>
<dbReference type="EC" id="2.1.2.2" evidence="4"/>
<keyword evidence="3 4" id="KW-0658">Purine biosynthesis</keyword>
<evidence type="ECO:0000256" key="4">
    <source>
        <dbReference type="HAMAP-Rule" id="MF_01930"/>
    </source>
</evidence>
<dbReference type="PANTHER" id="PTHR43369">
    <property type="entry name" value="PHOSPHORIBOSYLGLYCINAMIDE FORMYLTRANSFERASE"/>
    <property type="match status" value="1"/>
</dbReference>
<evidence type="ECO:0000256" key="2">
    <source>
        <dbReference type="ARBA" id="ARBA00022679"/>
    </source>
</evidence>
<keyword evidence="7" id="KW-1185">Reference proteome</keyword>
<comment type="catalytic activity">
    <reaction evidence="4">
        <text>N(1)-(5-phospho-beta-D-ribosyl)glycinamide + (6R)-10-formyltetrahydrofolate = N(2)-formyl-N(1)-(5-phospho-beta-D-ribosyl)glycinamide + (6S)-5,6,7,8-tetrahydrofolate + H(+)</text>
        <dbReference type="Rhea" id="RHEA:15053"/>
        <dbReference type="ChEBI" id="CHEBI:15378"/>
        <dbReference type="ChEBI" id="CHEBI:57453"/>
        <dbReference type="ChEBI" id="CHEBI:143788"/>
        <dbReference type="ChEBI" id="CHEBI:147286"/>
        <dbReference type="ChEBI" id="CHEBI:195366"/>
        <dbReference type="EC" id="2.1.2.2"/>
    </reaction>
</comment>
<feature type="domain" description="Formyl transferase N-terminal" evidence="5">
    <location>
        <begin position="5"/>
        <end position="183"/>
    </location>
</feature>
<dbReference type="NCBIfam" id="TIGR00639">
    <property type="entry name" value="PurN"/>
    <property type="match status" value="1"/>
</dbReference>
<keyword evidence="2 4" id="KW-0808">Transferase</keyword>
<name>A0ABU4RL19_9HYPH</name>
<comment type="function">
    <text evidence="4">Catalyzes the transfer of a formyl group from 10-formyltetrahydrofolate to 5-phospho-ribosyl-glycinamide (GAR), producing 5-phospho-ribosyl-N-formylglycinamide (FGAR) and tetrahydrofolate.</text>
</comment>
<feature type="binding site" evidence="4">
    <location>
        <position position="108"/>
    </location>
    <ligand>
        <name>(6R)-10-formyltetrahydrofolate</name>
        <dbReference type="ChEBI" id="CHEBI:195366"/>
    </ligand>
</feature>
<dbReference type="InterPro" id="IPR004607">
    <property type="entry name" value="GART"/>
</dbReference>
<evidence type="ECO:0000313" key="6">
    <source>
        <dbReference type="EMBL" id="MDX6805271.1"/>
    </source>
</evidence>
<evidence type="ECO:0000259" key="5">
    <source>
        <dbReference type="Pfam" id="PF00551"/>
    </source>
</evidence>
<reference evidence="6 7" key="1">
    <citation type="submission" date="2023-11" db="EMBL/GenBank/DDBJ databases">
        <authorList>
            <person name="Bao R."/>
        </authorList>
    </citation>
    <scope>NUCLEOTIDE SEQUENCE [LARGE SCALE GENOMIC DNA]</scope>
    <source>
        <strain evidence="6 7">PJ23</strain>
    </source>
</reference>
<comment type="similarity">
    <text evidence="4">Belongs to the GART family.</text>
</comment>
<feature type="binding site" evidence="4">
    <location>
        <position position="66"/>
    </location>
    <ligand>
        <name>(6R)-10-formyltetrahydrofolate</name>
        <dbReference type="ChEBI" id="CHEBI:195366"/>
    </ligand>
</feature>
<dbReference type="InterPro" id="IPR002376">
    <property type="entry name" value="Formyl_transf_N"/>
</dbReference>
<comment type="pathway">
    <text evidence="1 4">Purine metabolism; IMP biosynthesis via de novo pathway; N(2)-formyl-N(1)-(5-phospho-D-ribosyl)glycinamide from N(1)-(5-phospho-D-ribosyl)glycinamide (10-formyl THF route): step 1/1.</text>
</comment>
<proteinExistence type="inferred from homology"/>
<dbReference type="CDD" id="cd08645">
    <property type="entry name" value="FMT_core_GART"/>
    <property type="match status" value="1"/>
</dbReference>
<dbReference type="EMBL" id="JAXAFJ010000002">
    <property type="protein sequence ID" value="MDX6805271.1"/>
    <property type="molecule type" value="Genomic_DNA"/>
</dbReference>
<dbReference type="Proteomes" id="UP001274321">
    <property type="component" value="Unassembled WGS sequence"/>
</dbReference>
<dbReference type="Pfam" id="PF00551">
    <property type="entry name" value="Formyl_trans_N"/>
    <property type="match status" value="1"/>
</dbReference>
<feature type="binding site" evidence="4">
    <location>
        <begin position="14"/>
        <end position="16"/>
    </location>
    <ligand>
        <name>N(1)-(5-phospho-beta-D-ribosyl)glycinamide</name>
        <dbReference type="ChEBI" id="CHEBI:143788"/>
    </ligand>
</feature>